<dbReference type="InterPro" id="IPR013249">
    <property type="entry name" value="RNA_pol_sigma70_r4_t2"/>
</dbReference>
<evidence type="ECO:0000256" key="3">
    <source>
        <dbReference type="ARBA" id="ARBA00023082"/>
    </source>
</evidence>
<dbReference type="Pfam" id="PF04542">
    <property type="entry name" value="Sigma70_r2"/>
    <property type="match status" value="1"/>
</dbReference>
<reference evidence="7" key="1">
    <citation type="submission" date="2018-06" db="EMBL/GenBank/DDBJ databases">
        <authorList>
            <person name="Zhirakovskaya E."/>
        </authorList>
    </citation>
    <scope>NUCLEOTIDE SEQUENCE</scope>
</reference>
<protein>
    <recommendedName>
        <fullName evidence="8">RNA polymerase ECF-type sigma factor</fullName>
    </recommendedName>
</protein>
<dbReference type="CDD" id="cd06171">
    <property type="entry name" value="Sigma70_r4"/>
    <property type="match status" value="1"/>
</dbReference>
<keyword evidence="4" id="KW-0804">Transcription</keyword>
<keyword evidence="3" id="KW-0731">Sigma factor</keyword>
<dbReference type="PANTHER" id="PTHR43133:SF25">
    <property type="entry name" value="RNA POLYMERASE SIGMA FACTOR RFAY-RELATED"/>
    <property type="match status" value="1"/>
</dbReference>
<dbReference type="InterPro" id="IPR039425">
    <property type="entry name" value="RNA_pol_sigma-70-like"/>
</dbReference>
<dbReference type="SUPFAM" id="SSF88946">
    <property type="entry name" value="Sigma2 domain of RNA polymerase sigma factors"/>
    <property type="match status" value="1"/>
</dbReference>
<dbReference type="InterPro" id="IPR013324">
    <property type="entry name" value="RNA_pol_sigma_r3/r4-like"/>
</dbReference>
<dbReference type="Pfam" id="PF08281">
    <property type="entry name" value="Sigma70_r4_2"/>
    <property type="match status" value="1"/>
</dbReference>
<dbReference type="InterPro" id="IPR013325">
    <property type="entry name" value="RNA_pol_sigma_r2"/>
</dbReference>
<evidence type="ECO:0008006" key="8">
    <source>
        <dbReference type="Google" id="ProtNLM"/>
    </source>
</evidence>
<dbReference type="PANTHER" id="PTHR43133">
    <property type="entry name" value="RNA POLYMERASE ECF-TYPE SIGMA FACTO"/>
    <property type="match status" value="1"/>
</dbReference>
<sequence>MEQANRQYEPWAGADVHAWLEDTPDSHAVLVVAKGWRDERTRLDRTYPVVMGQEAEAGSVSTNREELFRSAYRSHYRSVLAYTLRRTAAHVDAEDVAAETFVVAWRLVDKLPVTEPDQLVWLYAVARRTLANHHRGRGRAARLDELLLTVDATHVPGADDGVVDQSDLQVAVEALSELSSKDQEVLLLALWEDLSTREIATVMGLSKPNVSLRLHRAIRRL</sequence>
<name>A0A3B0RZ87_9ZZZZ</name>
<proteinExistence type="inferred from homology"/>
<organism evidence="7">
    <name type="scientific">hydrothermal vent metagenome</name>
    <dbReference type="NCBI Taxonomy" id="652676"/>
    <lineage>
        <taxon>unclassified sequences</taxon>
        <taxon>metagenomes</taxon>
        <taxon>ecological metagenomes</taxon>
    </lineage>
</organism>
<evidence type="ECO:0000256" key="2">
    <source>
        <dbReference type="ARBA" id="ARBA00023015"/>
    </source>
</evidence>
<dbReference type="GO" id="GO:0003677">
    <property type="term" value="F:DNA binding"/>
    <property type="evidence" value="ECO:0007669"/>
    <property type="project" value="InterPro"/>
</dbReference>
<feature type="domain" description="RNA polymerase sigma factor 70 region 4 type 2" evidence="6">
    <location>
        <begin position="172"/>
        <end position="221"/>
    </location>
</feature>
<dbReference type="GO" id="GO:0006352">
    <property type="term" value="P:DNA-templated transcription initiation"/>
    <property type="evidence" value="ECO:0007669"/>
    <property type="project" value="InterPro"/>
</dbReference>
<evidence type="ECO:0000259" key="6">
    <source>
        <dbReference type="Pfam" id="PF08281"/>
    </source>
</evidence>
<dbReference type="SUPFAM" id="SSF88659">
    <property type="entry name" value="Sigma3 and sigma4 domains of RNA polymerase sigma factors"/>
    <property type="match status" value="1"/>
</dbReference>
<dbReference type="Gene3D" id="1.10.1740.10">
    <property type="match status" value="1"/>
</dbReference>
<dbReference type="EMBL" id="UOEI01000205">
    <property type="protein sequence ID" value="VAV97319.1"/>
    <property type="molecule type" value="Genomic_DNA"/>
</dbReference>
<feature type="domain" description="RNA polymerase sigma-70 region 2" evidence="5">
    <location>
        <begin position="72"/>
        <end position="139"/>
    </location>
</feature>
<dbReference type="GO" id="GO:0016987">
    <property type="term" value="F:sigma factor activity"/>
    <property type="evidence" value="ECO:0007669"/>
    <property type="project" value="UniProtKB-KW"/>
</dbReference>
<feature type="non-terminal residue" evidence="7">
    <location>
        <position position="221"/>
    </location>
</feature>
<accession>A0A3B0RZ87</accession>
<dbReference type="AlphaFoldDB" id="A0A3B0RZ87"/>
<evidence type="ECO:0000256" key="1">
    <source>
        <dbReference type="ARBA" id="ARBA00010641"/>
    </source>
</evidence>
<gene>
    <name evidence="7" type="ORF">MNBD_ACTINO01-19</name>
</gene>
<dbReference type="NCBIfam" id="TIGR02937">
    <property type="entry name" value="sigma70-ECF"/>
    <property type="match status" value="1"/>
</dbReference>
<keyword evidence="2" id="KW-0805">Transcription regulation</keyword>
<dbReference type="InterPro" id="IPR007627">
    <property type="entry name" value="RNA_pol_sigma70_r2"/>
</dbReference>
<evidence type="ECO:0000256" key="4">
    <source>
        <dbReference type="ARBA" id="ARBA00023163"/>
    </source>
</evidence>
<dbReference type="InterPro" id="IPR014284">
    <property type="entry name" value="RNA_pol_sigma-70_dom"/>
</dbReference>
<comment type="similarity">
    <text evidence="1">Belongs to the sigma-70 factor family. ECF subfamily.</text>
</comment>
<dbReference type="InterPro" id="IPR036388">
    <property type="entry name" value="WH-like_DNA-bd_sf"/>
</dbReference>
<evidence type="ECO:0000259" key="5">
    <source>
        <dbReference type="Pfam" id="PF04542"/>
    </source>
</evidence>
<evidence type="ECO:0000313" key="7">
    <source>
        <dbReference type="EMBL" id="VAV97319.1"/>
    </source>
</evidence>
<dbReference type="Gene3D" id="1.10.10.10">
    <property type="entry name" value="Winged helix-like DNA-binding domain superfamily/Winged helix DNA-binding domain"/>
    <property type="match status" value="1"/>
</dbReference>